<accession>A0A8J3R072</accession>
<dbReference type="Proteomes" id="UP000642748">
    <property type="component" value="Unassembled WGS sequence"/>
</dbReference>
<dbReference type="InterPro" id="IPR012341">
    <property type="entry name" value="6hp_glycosidase-like_sf"/>
</dbReference>
<dbReference type="EMBL" id="BONZ01000077">
    <property type="protein sequence ID" value="GIH19148.1"/>
    <property type="molecule type" value="Genomic_DNA"/>
</dbReference>
<dbReference type="GO" id="GO:0005975">
    <property type="term" value="P:carbohydrate metabolic process"/>
    <property type="evidence" value="ECO:0007669"/>
    <property type="project" value="InterPro"/>
</dbReference>
<sequence>MERQASDLKDRFNRDFWIDDKQYYALALDPDGRQVDSLASNIGHLLWSGIVPPERATHLAGHLTASKLFSGWGVRTLATDAQRYNPLGYHTGAVWPFDNSLIAWGLRRYGFIEEAARIAHAVIDASQCFHNRLPEAVAGYDRGQTKYPVQYPSACSPHALSAGAILLLLRALLGLDPRGEHLKVEPALPNSVGRLQLLDIPGRWGHIDAFGRGRIDLETTR</sequence>
<dbReference type="Pfam" id="PF22422">
    <property type="entry name" value="MGH1-like_GH"/>
    <property type="match status" value="1"/>
</dbReference>
<proteinExistence type="predicted"/>
<gene>
    <name evidence="2" type="ORF">Raf01_73200</name>
</gene>
<dbReference type="InterPro" id="IPR054491">
    <property type="entry name" value="MGH1-like_GH"/>
</dbReference>
<dbReference type="AlphaFoldDB" id="A0A8J3R072"/>
<protein>
    <recommendedName>
        <fullName evidence="1">Mannosylglycerate hydrolase MGH1-like glycoside hydrolase domain-containing protein</fullName>
    </recommendedName>
</protein>
<keyword evidence="3" id="KW-1185">Reference proteome</keyword>
<evidence type="ECO:0000259" key="1">
    <source>
        <dbReference type="Pfam" id="PF22422"/>
    </source>
</evidence>
<reference evidence="2" key="1">
    <citation type="submission" date="2021-01" db="EMBL/GenBank/DDBJ databases">
        <title>Whole genome shotgun sequence of Rugosimonospora africana NBRC 104875.</title>
        <authorList>
            <person name="Komaki H."/>
            <person name="Tamura T."/>
        </authorList>
    </citation>
    <scope>NUCLEOTIDE SEQUENCE</scope>
    <source>
        <strain evidence="2">NBRC 104875</strain>
    </source>
</reference>
<dbReference type="SUPFAM" id="SSF48208">
    <property type="entry name" value="Six-hairpin glycosidases"/>
    <property type="match status" value="1"/>
</dbReference>
<dbReference type="Gene3D" id="1.50.10.10">
    <property type="match status" value="1"/>
</dbReference>
<evidence type="ECO:0000313" key="3">
    <source>
        <dbReference type="Proteomes" id="UP000642748"/>
    </source>
</evidence>
<name>A0A8J3R072_9ACTN</name>
<evidence type="ECO:0000313" key="2">
    <source>
        <dbReference type="EMBL" id="GIH19148.1"/>
    </source>
</evidence>
<dbReference type="InterPro" id="IPR008928">
    <property type="entry name" value="6-hairpin_glycosidase_sf"/>
</dbReference>
<feature type="domain" description="Mannosylglycerate hydrolase MGH1-like glycoside hydrolase" evidence="1">
    <location>
        <begin position="2"/>
        <end position="126"/>
    </location>
</feature>
<comment type="caution">
    <text evidence="2">The sequence shown here is derived from an EMBL/GenBank/DDBJ whole genome shotgun (WGS) entry which is preliminary data.</text>
</comment>
<organism evidence="2 3">
    <name type="scientific">Rugosimonospora africana</name>
    <dbReference type="NCBI Taxonomy" id="556532"/>
    <lineage>
        <taxon>Bacteria</taxon>
        <taxon>Bacillati</taxon>
        <taxon>Actinomycetota</taxon>
        <taxon>Actinomycetes</taxon>
        <taxon>Micromonosporales</taxon>
        <taxon>Micromonosporaceae</taxon>
        <taxon>Rugosimonospora</taxon>
    </lineage>
</organism>